<keyword evidence="3" id="KW-1003">Cell membrane</keyword>
<dbReference type="InterPro" id="IPR023408">
    <property type="entry name" value="MscS_beta-dom_sf"/>
</dbReference>
<dbReference type="InterPro" id="IPR011014">
    <property type="entry name" value="MscS_channel_TM-2"/>
</dbReference>
<accession>A0A8J2TN19</accession>
<feature type="transmembrane region" description="Helical" evidence="7">
    <location>
        <begin position="6"/>
        <end position="28"/>
    </location>
</feature>
<evidence type="ECO:0000256" key="6">
    <source>
        <dbReference type="ARBA" id="ARBA00023136"/>
    </source>
</evidence>
<dbReference type="GO" id="GO:0005886">
    <property type="term" value="C:plasma membrane"/>
    <property type="evidence" value="ECO:0007669"/>
    <property type="project" value="UniProtKB-SubCell"/>
</dbReference>
<keyword evidence="6 7" id="KW-0472">Membrane</keyword>
<dbReference type="InterPro" id="IPR011066">
    <property type="entry name" value="MscS_channel_C_sf"/>
</dbReference>
<dbReference type="Pfam" id="PF00924">
    <property type="entry name" value="MS_channel_2nd"/>
    <property type="match status" value="1"/>
</dbReference>
<evidence type="ECO:0000256" key="4">
    <source>
        <dbReference type="ARBA" id="ARBA00022692"/>
    </source>
</evidence>
<reference evidence="11" key="2">
    <citation type="submission" date="2020-09" db="EMBL/GenBank/DDBJ databases">
        <authorList>
            <person name="Sun Q."/>
            <person name="Zhou Y."/>
        </authorList>
    </citation>
    <scope>NUCLEOTIDE SEQUENCE</scope>
    <source>
        <strain evidence="11">CGMCC 1.12360</strain>
    </source>
</reference>
<evidence type="ECO:0000259" key="10">
    <source>
        <dbReference type="Pfam" id="PF21088"/>
    </source>
</evidence>
<dbReference type="SUPFAM" id="SSF50182">
    <property type="entry name" value="Sm-like ribonucleoproteins"/>
    <property type="match status" value="1"/>
</dbReference>
<dbReference type="InterPro" id="IPR045042">
    <property type="entry name" value="YnaI-like"/>
</dbReference>
<dbReference type="Proteomes" id="UP000602050">
    <property type="component" value="Unassembled WGS sequence"/>
</dbReference>
<keyword evidence="4 7" id="KW-0812">Transmembrane</keyword>
<keyword evidence="12" id="KW-1185">Reference proteome</keyword>
<keyword evidence="5 7" id="KW-1133">Transmembrane helix</keyword>
<comment type="subcellular location">
    <subcellularLocation>
        <location evidence="1">Cell membrane</location>
        <topology evidence="1">Multi-pass membrane protein</topology>
    </subcellularLocation>
</comment>
<dbReference type="PANTHER" id="PTHR43634">
    <property type="entry name" value="OW CONDUCTANCE MECHANOSENSITIVE CHANNEL"/>
    <property type="match status" value="1"/>
</dbReference>
<reference evidence="11" key="1">
    <citation type="journal article" date="2014" name="Int. J. Syst. Evol. Microbiol.">
        <title>Complete genome sequence of Corynebacterium casei LMG S-19264T (=DSM 44701T), isolated from a smear-ripened cheese.</title>
        <authorList>
            <consortium name="US DOE Joint Genome Institute (JGI-PGF)"/>
            <person name="Walter F."/>
            <person name="Albersmeier A."/>
            <person name="Kalinowski J."/>
            <person name="Ruckert C."/>
        </authorList>
    </citation>
    <scope>NUCLEOTIDE SEQUENCE</scope>
    <source>
        <strain evidence="11">CGMCC 1.12360</strain>
    </source>
</reference>
<comment type="caution">
    <text evidence="11">The sequence shown here is derived from an EMBL/GenBank/DDBJ whole genome shotgun (WGS) entry which is preliminary data.</text>
</comment>
<dbReference type="InterPro" id="IPR049142">
    <property type="entry name" value="MS_channel_1st"/>
</dbReference>
<dbReference type="Pfam" id="PF21082">
    <property type="entry name" value="MS_channel_3rd"/>
    <property type="match status" value="1"/>
</dbReference>
<evidence type="ECO:0000259" key="8">
    <source>
        <dbReference type="Pfam" id="PF00924"/>
    </source>
</evidence>
<dbReference type="EMBL" id="BMEV01000053">
    <property type="protein sequence ID" value="GFZ83503.1"/>
    <property type="molecule type" value="Genomic_DNA"/>
</dbReference>
<dbReference type="AlphaFoldDB" id="A0A8J2TN19"/>
<feature type="domain" description="Mechanosensitive ion channel transmembrane helices 2/3" evidence="10">
    <location>
        <begin position="142"/>
        <end position="181"/>
    </location>
</feature>
<organism evidence="11 12">
    <name type="scientific">Compostibacillus humi</name>
    <dbReference type="NCBI Taxonomy" id="1245525"/>
    <lineage>
        <taxon>Bacteria</taxon>
        <taxon>Bacillati</taxon>
        <taxon>Bacillota</taxon>
        <taxon>Bacilli</taxon>
        <taxon>Bacillales</taxon>
        <taxon>Bacillaceae</taxon>
        <taxon>Compostibacillus</taxon>
    </lineage>
</organism>
<evidence type="ECO:0000259" key="9">
    <source>
        <dbReference type="Pfam" id="PF21082"/>
    </source>
</evidence>
<dbReference type="Gene3D" id="2.30.30.60">
    <property type="match status" value="1"/>
</dbReference>
<feature type="transmembrane region" description="Helical" evidence="7">
    <location>
        <begin position="160"/>
        <end position="180"/>
    </location>
</feature>
<dbReference type="PANTHER" id="PTHR43634:SF2">
    <property type="entry name" value="LOW CONDUCTANCE MECHANOSENSITIVE CHANNEL YNAI"/>
    <property type="match status" value="1"/>
</dbReference>
<evidence type="ECO:0000256" key="7">
    <source>
        <dbReference type="SAM" id="Phobius"/>
    </source>
</evidence>
<dbReference type="InterPro" id="IPR010920">
    <property type="entry name" value="LSM_dom_sf"/>
</dbReference>
<dbReference type="SUPFAM" id="SSF82689">
    <property type="entry name" value="Mechanosensitive channel protein MscS (YggB), C-terminal domain"/>
    <property type="match status" value="1"/>
</dbReference>
<name>A0A8J2TN19_9BACI</name>
<dbReference type="Gene3D" id="1.10.287.1260">
    <property type="match status" value="1"/>
</dbReference>
<evidence type="ECO:0000256" key="2">
    <source>
        <dbReference type="ARBA" id="ARBA00008017"/>
    </source>
</evidence>
<dbReference type="SUPFAM" id="SSF82861">
    <property type="entry name" value="Mechanosensitive channel protein MscS (YggB), transmembrane region"/>
    <property type="match status" value="1"/>
</dbReference>
<dbReference type="InterPro" id="IPR049278">
    <property type="entry name" value="MS_channel_C"/>
</dbReference>
<feature type="transmembrane region" description="Helical" evidence="7">
    <location>
        <begin position="95"/>
        <end position="112"/>
    </location>
</feature>
<evidence type="ECO:0000256" key="5">
    <source>
        <dbReference type="ARBA" id="ARBA00022989"/>
    </source>
</evidence>
<evidence type="ECO:0000313" key="12">
    <source>
        <dbReference type="Proteomes" id="UP000602050"/>
    </source>
</evidence>
<comment type="similarity">
    <text evidence="2">Belongs to the MscS (TC 1.A.23) family.</text>
</comment>
<evidence type="ECO:0000256" key="3">
    <source>
        <dbReference type="ARBA" id="ARBA00022475"/>
    </source>
</evidence>
<evidence type="ECO:0000313" key="11">
    <source>
        <dbReference type="EMBL" id="GFZ83503.1"/>
    </source>
</evidence>
<feature type="domain" description="Mechanosensitive ion channel MscS C-terminal" evidence="9">
    <location>
        <begin position="260"/>
        <end position="342"/>
    </location>
</feature>
<dbReference type="Gene3D" id="3.30.70.100">
    <property type="match status" value="1"/>
</dbReference>
<feature type="transmembrane region" description="Helical" evidence="7">
    <location>
        <begin position="133"/>
        <end position="154"/>
    </location>
</feature>
<dbReference type="GO" id="GO:0055085">
    <property type="term" value="P:transmembrane transport"/>
    <property type="evidence" value="ECO:0007669"/>
    <property type="project" value="InterPro"/>
</dbReference>
<sequence length="367" mass="41952">MTWELFLAYENLITLGIAVAIFLLFLIFRKLFTKYIFALLLKMTKKTKISLFSNVLVAFEKPLQWLFLIIGFYVALHYYGIKVGVLLTTDFIRRIIKVAIILLAMWGFLNLSSSTSSLFHKINEKTSVHIDEILIPLLSKTLQFVIIAISLTIILQEFGYSIEGFIAGLGLGGLAISLAAKDALANFLGGIVIISEKPFTIGDWVLTPSVEGTVEDITFRSTKIRTFADALVTVPNAQLSNEPITNWSKMGKRRITYYLRLAYGTPRDKIEKIVERIETLLRNHPEIHQETIFVKFDEFNESSLDIFLYFFTKSTVWGEYLTVKEEINLKILDIVEEEGVSFAFPARRLYVEEGEMKDFQRSREHSG</sequence>
<dbReference type="RefSeq" id="WP_188392762.1">
    <property type="nucleotide sequence ID" value="NZ_BMEV01000053.1"/>
</dbReference>
<evidence type="ECO:0000256" key="1">
    <source>
        <dbReference type="ARBA" id="ARBA00004651"/>
    </source>
</evidence>
<proteinExistence type="inferred from homology"/>
<gene>
    <name evidence="11" type="primary">yhdY</name>
    <name evidence="11" type="ORF">GCM10010978_25110</name>
</gene>
<dbReference type="Pfam" id="PF21088">
    <property type="entry name" value="MS_channel_1st"/>
    <property type="match status" value="1"/>
</dbReference>
<protein>
    <submittedName>
        <fullName evidence="11">Putative MscS family protein YhdY</fullName>
    </submittedName>
</protein>
<feature type="domain" description="Mechanosensitive ion channel MscS" evidence="8">
    <location>
        <begin position="183"/>
        <end position="249"/>
    </location>
</feature>
<dbReference type="InterPro" id="IPR006685">
    <property type="entry name" value="MscS_channel_2nd"/>
</dbReference>